<evidence type="ECO:0000313" key="1">
    <source>
        <dbReference type="EMBL" id="DAD73040.1"/>
    </source>
</evidence>
<protein>
    <submittedName>
        <fullName evidence="1">Uncharacterized protein</fullName>
    </submittedName>
</protein>
<accession>A0A8S5LT50</accession>
<sequence length="34" mass="4102">MVDSDYIIMADREHKNATQHNFFPYIQNAFLKSR</sequence>
<proteinExistence type="predicted"/>
<name>A0A8S5LT50_9CAUD</name>
<dbReference type="EMBL" id="BK014728">
    <property type="protein sequence ID" value="DAD73040.1"/>
    <property type="molecule type" value="Genomic_DNA"/>
</dbReference>
<reference evidence="1" key="1">
    <citation type="journal article" date="2021" name="Proc. Natl. Acad. Sci. U.S.A.">
        <title>A Catalog of Tens of Thousands of Viruses from Human Metagenomes Reveals Hidden Associations with Chronic Diseases.</title>
        <authorList>
            <person name="Tisza M.J."/>
            <person name="Buck C.B."/>
        </authorList>
    </citation>
    <scope>NUCLEOTIDE SEQUENCE</scope>
    <source>
        <strain evidence="1">CtLkp13</strain>
    </source>
</reference>
<organism evidence="1">
    <name type="scientific">Siphoviridae sp. ctLkp13</name>
    <dbReference type="NCBI Taxonomy" id="2826252"/>
    <lineage>
        <taxon>Viruses</taxon>
        <taxon>Duplodnaviria</taxon>
        <taxon>Heunggongvirae</taxon>
        <taxon>Uroviricota</taxon>
        <taxon>Caudoviricetes</taxon>
    </lineage>
</organism>